<accession>A0A9D2NSW0</accession>
<evidence type="ECO:0000256" key="7">
    <source>
        <dbReference type="ARBA" id="ARBA00023277"/>
    </source>
</evidence>
<reference evidence="11" key="1">
    <citation type="journal article" date="2021" name="PeerJ">
        <title>Extensive microbial diversity within the chicken gut microbiome revealed by metagenomics and culture.</title>
        <authorList>
            <person name="Gilroy R."/>
            <person name="Ravi A."/>
            <person name="Getino M."/>
            <person name="Pursley I."/>
            <person name="Horton D.L."/>
            <person name="Alikhan N.F."/>
            <person name="Baker D."/>
            <person name="Gharbi K."/>
            <person name="Hall N."/>
            <person name="Watson M."/>
            <person name="Adriaenssens E.M."/>
            <person name="Foster-Nyarko E."/>
            <person name="Jarju S."/>
            <person name="Secka A."/>
            <person name="Antonio M."/>
            <person name="Oren A."/>
            <person name="Chaudhuri R.R."/>
            <person name="La Ragione R."/>
            <person name="Hildebrand F."/>
            <person name="Pallen M.J."/>
        </authorList>
    </citation>
    <scope>NUCLEOTIDE SEQUENCE</scope>
    <source>
        <strain evidence="11">CHK187-11901</strain>
    </source>
</reference>
<protein>
    <recommendedName>
        <fullName evidence="4 10">4-alpha-glucanotransferase</fullName>
        <ecNumber evidence="3 10">2.4.1.25</ecNumber>
    </recommendedName>
    <alternativeName>
        <fullName evidence="8 10">Amylomaltase</fullName>
    </alternativeName>
    <alternativeName>
        <fullName evidence="9 10">Disproportionating enzyme</fullName>
    </alternativeName>
</protein>
<dbReference type="Pfam" id="PF02446">
    <property type="entry name" value="Glyco_hydro_77"/>
    <property type="match status" value="1"/>
</dbReference>
<keyword evidence="7 10" id="KW-0119">Carbohydrate metabolism</keyword>
<evidence type="ECO:0000256" key="2">
    <source>
        <dbReference type="ARBA" id="ARBA00005684"/>
    </source>
</evidence>
<dbReference type="Gene3D" id="3.20.20.80">
    <property type="entry name" value="Glycosidases"/>
    <property type="match status" value="1"/>
</dbReference>
<comment type="catalytic activity">
    <reaction evidence="1 10">
        <text>Transfers a segment of a (1-&gt;4)-alpha-D-glucan to a new position in an acceptor, which may be glucose or a (1-&gt;4)-alpha-D-glucan.</text>
        <dbReference type="EC" id="2.4.1.25"/>
    </reaction>
</comment>
<name>A0A9D2NSW0_9FIRM</name>
<evidence type="ECO:0000256" key="5">
    <source>
        <dbReference type="ARBA" id="ARBA00022676"/>
    </source>
</evidence>
<dbReference type="EC" id="2.4.1.25" evidence="3 10"/>
<keyword evidence="6 10" id="KW-0808">Transferase</keyword>
<dbReference type="SUPFAM" id="SSF51445">
    <property type="entry name" value="(Trans)glycosidases"/>
    <property type="match status" value="1"/>
</dbReference>
<proteinExistence type="inferred from homology"/>
<dbReference type="Proteomes" id="UP000823896">
    <property type="component" value="Unassembled WGS sequence"/>
</dbReference>
<keyword evidence="5 10" id="KW-0328">Glycosyltransferase</keyword>
<dbReference type="PANTHER" id="PTHR32438">
    <property type="entry name" value="4-ALPHA-GLUCANOTRANSFERASE DPE1, CHLOROPLASTIC/AMYLOPLASTIC"/>
    <property type="match status" value="1"/>
</dbReference>
<evidence type="ECO:0000313" key="12">
    <source>
        <dbReference type="Proteomes" id="UP000823896"/>
    </source>
</evidence>
<dbReference type="NCBIfam" id="TIGR00217">
    <property type="entry name" value="malQ"/>
    <property type="match status" value="1"/>
</dbReference>
<evidence type="ECO:0000256" key="3">
    <source>
        <dbReference type="ARBA" id="ARBA00012560"/>
    </source>
</evidence>
<evidence type="ECO:0000256" key="9">
    <source>
        <dbReference type="ARBA" id="ARBA00031501"/>
    </source>
</evidence>
<dbReference type="NCBIfam" id="NF011080">
    <property type="entry name" value="PRK14508.1-3"/>
    <property type="match status" value="1"/>
</dbReference>
<dbReference type="EMBL" id="DWWM01000042">
    <property type="protein sequence ID" value="HJC36755.1"/>
    <property type="molecule type" value="Genomic_DNA"/>
</dbReference>
<evidence type="ECO:0000256" key="8">
    <source>
        <dbReference type="ARBA" id="ARBA00031423"/>
    </source>
</evidence>
<dbReference type="PANTHER" id="PTHR32438:SF5">
    <property type="entry name" value="4-ALPHA-GLUCANOTRANSFERASE DPE1, CHLOROPLASTIC_AMYLOPLASTIC"/>
    <property type="match status" value="1"/>
</dbReference>
<dbReference type="GO" id="GO:0005975">
    <property type="term" value="P:carbohydrate metabolic process"/>
    <property type="evidence" value="ECO:0007669"/>
    <property type="project" value="InterPro"/>
</dbReference>
<dbReference type="AlphaFoldDB" id="A0A9D2NSW0"/>
<gene>
    <name evidence="11" type="primary">malQ</name>
    <name evidence="11" type="ORF">H9702_06455</name>
</gene>
<evidence type="ECO:0000313" key="11">
    <source>
        <dbReference type="EMBL" id="HJC36755.1"/>
    </source>
</evidence>
<reference evidence="11" key="2">
    <citation type="submission" date="2021-04" db="EMBL/GenBank/DDBJ databases">
        <authorList>
            <person name="Gilroy R."/>
        </authorList>
    </citation>
    <scope>NUCLEOTIDE SEQUENCE</scope>
    <source>
        <strain evidence="11">CHK187-11901</strain>
    </source>
</reference>
<evidence type="ECO:0000256" key="1">
    <source>
        <dbReference type="ARBA" id="ARBA00000439"/>
    </source>
</evidence>
<dbReference type="InterPro" id="IPR017853">
    <property type="entry name" value="GH"/>
</dbReference>
<evidence type="ECO:0000256" key="6">
    <source>
        <dbReference type="ARBA" id="ARBA00022679"/>
    </source>
</evidence>
<sequence length="489" mass="55571">MKKSGILMPVSSLPSAYGIGAFDSAAVTFAQQLRRSGQQLWQILPLGPTGYGNSPYQPIALTAGNPYYISLEDLEQRGWLMPDELPEPQIHRDRVDYGWLYATRPRLLRLAFSRSEIRDDPAFIAFQQQEQVSDYALYMALKDHHQGAPWYEWPEALRFREEAALVQARAQLKEEVAFHAFTQYVFEQQWLKLKGEVNALGIRIIGDLPFHAAYDSVDVWAHPELFALNTKREMEKTAGCPGDRDQPQGQNWGCPLYCWPAHEQEGWRWWISRYAQAARWYDGVRADHAGGCLSSFAIPYGAAPSAGHRVPGPGSALFRALRAAFPELEIIVENDGLHPDVTMLAAQCGLRDMRVMQVSFDYHGTMPDEYPHDCVCVSGTHDQDTLTGWLNRMSTEEKAAVKAYLHTDEEDVWSLCAQCLSHLMHTGCEICIIPMQDWLHLDSHARINSPGTLGENWMWRMHRGQFHDQLEQLMAQISRDSGRVLSEKP</sequence>
<comment type="caution">
    <text evidence="11">The sequence shown here is derived from an EMBL/GenBank/DDBJ whole genome shotgun (WGS) entry which is preliminary data.</text>
</comment>
<comment type="similarity">
    <text evidence="2 10">Belongs to the disproportionating enzyme family.</text>
</comment>
<organism evidence="11 12">
    <name type="scientific">Candidatus Merdibacter merdavium</name>
    <dbReference type="NCBI Taxonomy" id="2838692"/>
    <lineage>
        <taxon>Bacteria</taxon>
        <taxon>Bacillati</taxon>
        <taxon>Bacillota</taxon>
        <taxon>Erysipelotrichia</taxon>
        <taxon>Erysipelotrichales</taxon>
        <taxon>Erysipelotrichaceae</taxon>
        <taxon>Merdibacter</taxon>
    </lineage>
</organism>
<evidence type="ECO:0000256" key="10">
    <source>
        <dbReference type="RuleBase" id="RU361207"/>
    </source>
</evidence>
<dbReference type="InterPro" id="IPR003385">
    <property type="entry name" value="Glyco_hydro_77"/>
</dbReference>
<evidence type="ECO:0000256" key="4">
    <source>
        <dbReference type="ARBA" id="ARBA00020295"/>
    </source>
</evidence>
<dbReference type="GO" id="GO:0004134">
    <property type="term" value="F:4-alpha-glucanotransferase activity"/>
    <property type="evidence" value="ECO:0007669"/>
    <property type="project" value="UniProtKB-EC"/>
</dbReference>